<protein>
    <submittedName>
        <fullName evidence="10">Sugar ABC transporter permease</fullName>
    </submittedName>
</protein>
<proteinExistence type="inferred from homology"/>
<sequence>MTVLEQEISTTRGRTIPGAPTRRRRNRKSNWWALLFIGPAFVGLAAFYFWPIVRGIEMAFEKVGAFGGSSWVGLDNFVTVFTQPELGGALLNTLLYAGIALLGIPIALVIAALLNTAGLRFRGTFRVIYFLPVVTMPVAVSLVWRLLLNVDNGIINTVLRGIGLPGVAWLSTPVVNVVVVALVGIWMGLGTQIIIFIAGLQGVPESLYEAAELDGAGPVRRFLSITVPLISPTTFLLCVLSVIASMQVFDLIYLMIDPATNPAYPASRSMVSLFFEKGFMTHDQGYAAAIACVLLVIILILSAIQFGLQKKWVHYE</sequence>
<evidence type="ECO:0000256" key="5">
    <source>
        <dbReference type="ARBA" id="ARBA00022989"/>
    </source>
</evidence>
<accession>A0ABZ0SIX4</accession>
<feature type="region of interest" description="Disordered" evidence="8">
    <location>
        <begin position="1"/>
        <end position="22"/>
    </location>
</feature>
<keyword evidence="11" id="KW-1185">Reference proteome</keyword>
<keyword evidence="5 7" id="KW-1133">Transmembrane helix</keyword>
<dbReference type="PROSITE" id="PS50928">
    <property type="entry name" value="ABC_TM1"/>
    <property type="match status" value="1"/>
</dbReference>
<organism evidence="10 11">
    <name type="scientific">Microbacterium rhizosphaerae</name>
    <dbReference type="NCBI Taxonomy" id="1678237"/>
    <lineage>
        <taxon>Bacteria</taxon>
        <taxon>Bacillati</taxon>
        <taxon>Actinomycetota</taxon>
        <taxon>Actinomycetes</taxon>
        <taxon>Micrococcales</taxon>
        <taxon>Microbacteriaceae</taxon>
        <taxon>Microbacterium</taxon>
    </lineage>
</organism>
<evidence type="ECO:0000256" key="4">
    <source>
        <dbReference type="ARBA" id="ARBA00022692"/>
    </source>
</evidence>
<name>A0ABZ0SIX4_9MICO</name>
<evidence type="ECO:0000256" key="6">
    <source>
        <dbReference type="ARBA" id="ARBA00023136"/>
    </source>
</evidence>
<feature type="transmembrane region" description="Helical" evidence="7">
    <location>
        <begin position="31"/>
        <end position="50"/>
    </location>
</feature>
<dbReference type="SUPFAM" id="SSF161098">
    <property type="entry name" value="MetI-like"/>
    <property type="match status" value="1"/>
</dbReference>
<feature type="transmembrane region" description="Helical" evidence="7">
    <location>
        <begin position="286"/>
        <end position="308"/>
    </location>
</feature>
<dbReference type="Gene3D" id="1.10.3720.10">
    <property type="entry name" value="MetI-like"/>
    <property type="match status" value="1"/>
</dbReference>
<gene>
    <name evidence="10" type="ORF">SM116_16390</name>
</gene>
<evidence type="ECO:0000256" key="2">
    <source>
        <dbReference type="ARBA" id="ARBA00022448"/>
    </source>
</evidence>
<reference evidence="10 11" key="1">
    <citation type="submission" date="2023-11" db="EMBL/GenBank/DDBJ databases">
        <title>Genome sequence of Microbacterium rhizosphaerae KACC 19337.</title>
        <authorList>
            <person name="Choi H."/>
            <person name="Kim S."/>
            <person name="Kim Y."/>
            <person name="Kwon S.-W."/>
            <person name="Heo J."/>
        </authorList>
    </citation>
    <scope>NUCLEOTIDE SEQUENCE [LARGE SCALE GENOMIC DNA]</scope>
    <source>
        <strain evidence="10 11">KACC 19337</strain>
    </source>
</reference>
<evidence type="ECO:0000256" key="1">
    <source>
        <dbReference type="ARBA" id="ARBA00004651"/>
    </source>
</evidence>
<dbReference type="CDD" id="cd06261">
    <property type="entry name" value="TM_PBP2"/>
    <property type="match status" value="1"/>
</dbReference>
<comment type="similarity">
    <text evidence="7">Belongs to the binding-protein-dependent transport system permease family.</text>
</comment>
<keyword evidence="3" id="KW-1003">Cell membrane</keyword>
<dbReference type="PANTHER" id="PTHR30193">
    <property type="entry name" value="ABC TRANSPORTER PERMEASE PROTEIN"/>
    <property type="match status" value="1"/>
</dbReference>
<feature type="transmembrane region" description="Helical" evidence="7">
    <location>
        <begin position="167"/>
        <end position="189"/>
    </location>
</feature>
<dbReference type="RefSeq" id="WP_320942037.1">
    <property type="nucleotide sequence ID" value="NZ_BAABEU010000001.1"/>
</dbReference>
<feature type="transmembrane region" description="Helical" evidence="7">
    <location>
        <begin position="127"/>
        <end position="147"/>
    </location>
</feature>
<evidence type="ECO:0000256" key="8">
    <source>
        <dbReference type="SAM" id="MobiDB-lite"/>
    </source>
</evidence>
<feature type="domain" description="ABC transmembrane type-1" evidence="9">
    <location>
        <begin position="89"/>
        <end position="305"/>
    </location>
</feature>
<evidence type="ECO:0000313" key="11">
    <source>
        <dbReference type="Proteomes" id="UP001323798"/>
    </source>
</evidence>
<evidence type="ECO:0000256" key="3">
    <source>
        <dbReference type="ARBA" id="ARBA00022475"/>
    </source>
</evidence>
<dbReference type="InterPro" id="IPR051393">
    <property type="entry name" value="ABC_transporter_permease"/>
</dbReference>
<feature type="transmembrane region" description="Helical" evidence="7">
    <location>
        <begin position="229"/>
        <end position="256"/>
    </location>
</feature>
<keyword evidence="4 7" id="KW-0812">Transmembrane</keyword>
<dbReference type="InterPro" id="IPR035906">
    <property type="entry name" value="MetI-like_sf"/>
</dbReference>
<dbReference type="Proteomes" id="UP001323798">
    <property type="component" value="Chromosome"/>
</dbReference>
<dbReference type="PANTHER" id="PTHR30193:SF37">
    <property type="entry name" value="INNER MEMBRANE ABC TRANSPORTER PERMEASE PROTEIN YCJO"/>
    <property type="match status" value="1"/>
</dbReference>
<feature type="transmembrane region" description="Helical" evidence="7">
    <location>
        <begin position="94"/>
        <end position="115"/>
    </location>
</feature>
<evidence type="ECO:0000313" key="10">
    <source>
        <dbReference type="EMBL" id="WPR89321.1"/>
    </source>
</evidence>
<dbReference type="EMBL" id="CP139368">
    <property type="protein sequence ID" value="WPR89321.1"/>
    <property type="molecule type" value="Genomic_DNA"/>
</dbReference>
<comment type="subcellular location">
    <subcellularLocation>
        <location evidence="1 7">Cell membrane</location>
        <topology evidence="1 7">Multi-pass membrane protein</topology>
    </subcellularLocation>
</comment>
<evidence type="ECO:0000259" key="9">
    <source>
        <dbReference type="PROSITE" id="PS50928"/>
    </source>
</evidence>
<dbReference type="Pfam" id="PF00528">
    <property type="entry name" value="BPD_transp_1"/>
    <property type="match status" value="1"/>
</dbReference>
<evidence type="ECO:0000256" key="7">
    <source>
        <dbReference type="RuleBase" id="RU363032"/>
    </source>
</evidence>
<keyword evidence="2 7" id="KW-0813">Transport</keyword>
<dbReference type="InterPro" id="IPR000515">
    <property type="entry name" value="MetI-like"/>
</dbReference>
<keyword evidence="6 7" id="KW-0472">Membrane</keyword>